<dbReference type="EMBL" id="CM046388">
    <property type="protein sequence ID" value="KAI8570670.1"/>
    <property type="molecule type" value="Genomic_DNA"/>
</dbReference>
<evidence type="ECO:0000313" key="2">
    <source>
        <dbReference type="Proteomes" id="UP001062846"/>
    </source>
</evidence>
<name>A0ACC0PYX9_RHOML</name>
<gene>
    <name evidence="1" type="ORF">RHMOL_Rhmol01G0054100</name>
</gene>
<keyword evidence="2" id="KW-1185">Reference proteome</keyword>
<reference evidence="1" key="1">
    <citation type="submission" date="2022-02" db="EMBL/GenBank/DDBJ databases">
        <title>Plant Genome Project.</title>
        <authorList>
            <person name="Zhang R.-G."/>
        </authorList>
    </citation>
    <scope>NUCLEOTIDE SEQUENCE</scope>
    <source>
        <strain evidence="1">AT1</strain>
    </source>
</reference>
<comment type="caution">
    <text evidence="1">The sequence shown here is derived from an EMBL/GenBank/DDBJ whole genome shotgun (WGS) entry which is preliminary data.</text>
</comment>
<protein>
    <submittedName>
        <fullName evidence="1">Uncharacterized protein</fullName>
    </submittedName>
</protein>
<sequence>MSVTFWRRGLHGLVPLSQMCALRIPVSTLAPTCSTHDCNFNNHRKNDIQAQTQKL</sequence>
<organism evidence="1 2">
    <name type="scientific">Rhododendron molle</name>
    <name type="common">Chinese azalea</name>
    <name type="synonym">Azalea mollis</name>
    <dbReference type="NCBI Taxonomy" id="49168"/>
    <lineage>
        <taxon>Eukaryota</taxon>
        <taxon>Viridiplantae</taxon>
        <taxon>Streptophyta</taxon>
        <taxon>Embryophyta</taxon>
        <taxon>Tracheophyta</taxon>
        <taxon>Spermatophyta</taxon>
        <taxon>Magnoliopsida</taxon>
        <taxon>eudicotyledons</taxon>
        <taxon>Gunneridae</taxon>
        <taxon>Pentapetalae</taxon>
        <taxon>asterids</taxon>
        <taxon>Ericales</taxon>
        <taxon>Ericaceae</taxon>
        <taxon>Ericoideae</taxon>
        <taxon>Rhodoreae</taxon>
        <taxon>Rhododendron</taxon>
    </lineage>
</organism>
<proteinExistence type="predicted"/>
<accession>A0ACC0PYX9</accession>
<evidence type="ECO:0000313" key="1">
    <source>
        <dbReference type="EMBL" id="KAI8570670.1"/>
    </source>
</evidence>
<dbReference type="Proteomes" id="UP001062846">
    <property type="component" value="Chromosome 1"/>
</dbReference>